<name>A0A9D1NE00_9FIRM</name>
<reference evidence="1" key="1">
    <citation type="submission" date="2020-10" db="EMBL/GenBank/DDBJ databases">
        <authorList>
            <person name="Gilroy R."/>
        </authorList>
    </citation>
    <scope>NUCLEOTIDE SEQUENCE</scope>
    <source>
        <strain evidence="1">CHK186-9395</strain>
    </source>
</reference>
<evidence type="ECO:0000313" key="2">
    <source>
        <dbReference type="Proteomes" id="UP000886861"/>
    </source>
</evidence>
<sequence length="173" mass="20166">MLVFDSNNKLETLKTCREVFKRQIELDNETKERLLEKIQEIEDMNSYVVETGWLFEDLVQDTVSELYNIHGIKEVDCNNFETLTKQAIVCLAAYQSPIAKNALDEYLNLIDDLKPVATKEQMILPLQNYVNVCDREMLYLNKQIEKLDRVIEKYSENAKNNKAPIKNQGEGKE</sequence>
<dbReference type="AlphaFoldDB" id="A0A9D1NE00"/>
<comment type="caution">
    <text evidence="1">The sequence shown here is derived from an EMBL/GenBank/DDBJ whole genome shotgun (WGS) entry which is preliminary data.</text>
</comment>
<organism evidence="1 2">
    <name type="scientific">Candidatus Caccopulliclostridium gallistercoris</name>
    <dbReference type="NCBI Taxonomy" id="2840719"/>
    <lineage>
        <taxon>Bacteria</taxon>
        <taxon>Bacillati</taxon>
        <taxon>Bacillota</taxon>
        <taxon>Clostridia</taxon>
        <taxon>Candidatus Caccopulliclostridium</taxon>
    </lineage>
</organism>
<reference evidence="1" key="2">
    <citation type="journal article" date="2021" name="PeerJ">
        <title>Extensive microbial diversity within the chicken gut microbiome revealed by metagenomics and culture.</title>
        <authorList>
            <person name="Gilroy R."/>
            <person name="Ravi A."/>
            <person name="Getino M."/>
            <person name="Pursley I."/>
            <person name="Horton D.L."/>
            <person name="Alikhan N.F."/>
            <person name="Baker D."/>
            <person name="Gharbi K."/>
            <person name="Hall N."/>
            <person name="Watson M."/>
            <person name="Adriaenssens E.M."/>
            <person name="Foster-Nyarko E."/>
            <person name="Jarju S."/>
            <person name="Secka A."/>
            <person name="Antonio M."/>
            <person name="Oren A."/>
            <person name="Chaudhuri R.R."/>
            <person name="La Ragione R."/>
            <person name="Hildebrand F."/>
            <person name="Pallen M.J."/>
        </authorList>
    </citation>
    <scope>NUCLEOTIDE SEQUENCE</scope>
    <source>
        <strain evidence="1">CHK186-9395</strain>
    </source>
</reference>
<gene>
    <name evidence="1" type="ORF">IAA62_02280</name>
</gene>
<dbReference type="EMBL" id="DVOJ01000007">
    <property type="protein sequence ID" value="HIV01367.1"/>
    <property type="molecule type" value="Genomic_DNA"/>
</dbReference>
<protein>
    <submittedName>
        <fullName evidence="1">Uncharacterized protein</fullName>
    </submittedName>
</protein>
<evidence type="ECO:0000313" key="1">
    <source>
        <dbReference type="EMBL" id="HIV01367.1"/>
    </source>
</evidence>
<dbReference type="Proteomes" id="UP000886861">
    <property type="component" value="Unassembled WGS sequence"/>
</dbReference>
<proteinExistence type="predicted"/>
<accession>A0A9D1NE00</accession>